<feature type="chain" id="PRO_5045574775" evidence="1">
    <location>
        <begin position="41"/>
        <end position="640"/>
    </location>
</feature>
<reference evidence="4" key="1">
    <citation type="journal article" date="2019" name="Int. J. Syst. Evol. Microbiol.">
        <title>The Global Catalogue of Microorganisms (GCM) 10K type strain sequencing project: providing services to taxonomists for standard genome sequencing and annotation.</title>
        <authorList>
            <consortium name="The Broad Institute Genomics Platform"/>
            <consortium name="The Broad Institute Genome Sequencing Center for Infectious Disease"/>
            <person name="Wu L."/>
            <person name="Ma J."/>
        </authorList>
    </citation>
    <scope>NUCLEOTIDE SEQUENCE [LARGE SCALE GENOMIC DNA]</scope>
    <source>
        <strain evidence="4">JCM 4087</strain>
    </source>
</reference>
<name>A0ABW1E905_9BACT</name>
<comment type="caution">
    <text evidence="3">The sequence shown here is derived from an EMBL/GenBank/DDBJ whole genome shotgun (WGS) entry which is preliminary data.</text>
</comment>
<dbReference type="RefSeq" id="WP_263335086.1">
    <property type="nucleotide sequence ID" value="NZ_JAGSYH010000002.1"/>
</dbReference>
<organism evidence="3 4">
    <name type="scientific">Acidicapsa dinghuensis</name>
    <dbReference type="NCBI Taxonomy" id="2218256"/>
    <lineage>
        <taxon>Bacteria</taxon>
        <taxon>Pseudomonadati</taxon>
        <taxon>Acidobacteriota</taxon>
        <taxon>Terriglobia</taxon>
        <taxon>Terriglobales</taxon>
        <taxon>Acidobacteriaceae</taxon>
        <taxon>Acidicapsa</taxon>
    </lineage>
</organism>
<gene>
    <name evidence="3" type="ORF">ACFPT7_00665</name>
</gene>
<dbReference type="SUPFAM" id="SSF48452">
    <property type="entry name" value="TPR-like"/>
    <property type="match status" value="1"/>
</dbReference>
<dbReference type="InterPro" id="IPR011990">
    <property type="entry name" value="TPR-like_helical_dom_sf"/>
</dbReference>
<evidence type="ECO:0000313" key="3">
    <source>
        <dbReference type="EMBL" id="MFC5860797.1"/>
    </source>
</evidence>
<evidence type="ECO:0000256" key="1">
    <source>
        <dbReference type="SAM" id="SignalP"/>
    </source>
</evidence>
<feature type="domain" description="DUF1570" evidence="2">
    <location>
        <begin position="146"/>
        <end position="242"/>
    </location>
</feature>
<proteinExistence type="predicted"/>
<dbReference type="EMBL" id="JBHSPH010000001">
    <property type="protein sequence ID" value="MFC5860797.1"/>
    <property type="molecule type" value="Genomic_DNA"/>
</dbReference>
<evidence type="ECO:0000313" key="4">
    <source>
        <dbReference type="Proteomes" id="UP001596091"/>
    </source>
</evidence>
<keyword evidence="4" id="KW-1185">Reference proteome</keyword>
<accession>A0ABW1E905</accession>
<dbReference type="InterPro" id="IPR011464">
    <property type="entry name" value="DUF1570"/>
</dbReference>
<dbReference type="Gene3D" id="1.25.40.10">
    <property type="entry name" value="Tetratricopeptide repeat domain"/>
    <property type="match status" value="1"/>
</dbReference>
<evidence type="ECO:0000259" key="2">
    <source>
        <dbReference type="Pfam" id="PF07607"/>
    </source>
</evidence>
<dbReference type="Proteomes" id="UP001596091">
    <property type="component" value="Unassembled WGS sequence"/>
</dbReference>
<feature type="signal peptide" evidence="1">
    <location>
        <begin position="1"/>
        <end position="40"/>
    </location>
</feature>
<dbReference type="Pfam" id="PF07607">
    <property type="entry name" value="DUF1570"/>
    <property type="match status" value="1"/>
</dbReference>
<protein>
    <submittedName>
        <fullName evidence="3">DUF1570 domain-containing protein</fullName>
    </submittedName>
</protein>
<sequence>MTFVGLTAPRTNAIIATAMRAPFLFLCLLAVLFGSLPAHADQPPIEVASPHFTLITAAGEKQGRHLLDNFERMRWMFQTLFPRAKVDPDTPVIIIALRNKKEFQTFEPKEYIAKGQLNLAGYFLNTNERNYVLLRLDAESEDHPYATVYHEYTHLQFRDAGDSMPLWLNEGIAEFFQNTEFHDKQVLLGEPSAADILYLREASLIPLATLFRVDHNSPYYHQEEKGSVFYAESWALTHYLEVTGHQSGKDRIGDYMTRVSQHEDPVVAAQEAFGDLNELLKQLAYYIRGAQYKEFILNSAAAPIDSASYKVRTMTQAEFDGRRADVLAYAGRGDEARALATSIMAADPKLPEPHETMGYLTLTAGDHEAARKWYAEAVQLHSQDFLVYYQFATLSMSSSDISVGQQVESSLRTCIQLNPRFAPAYDELAAWYARKHDRLDEAQALDQQAVQLDRTNLYFRLNAANLYMMRDQLDRADQTLQFARTLAKTPDQAAMIEDRVKLIASMRKARASGATFVSQSNLPTVADTGTSVKVIPIENPPKHPVEPAKGPRHTVLGSIRNVHCDSPSYLELQVQIAGKPTAVSLYSSDYFNLDLSALGFEPKKEMNPCRDLNGFTAKVTYAESSDKTIDGQIVSVELHK</sequence>
<keyword evidence="1" id="KW-0732">Signal</keyword>